<dbReference type="Gene3D" id="3.10.129.110">
    <property type="entry name" value="Polyketide synthase dehydratase"/>
    <property type="match status" value="1"/>
</dbReference>
<dbReference type="SMART" id="SM00822">
    <property type="entry name" value="PKS_KR"/>
    <property type="match status" value="1"/>
</dbReference>
<dbReference type="SUPFAM" id="SSF53901">
    <property type="entry name" value="Thiolase-like"/>
    <property type="match status" value="1"/>
</dbReference>
<organism evidence="10 11">
    <name type="scientific">Mycolicibacter senuensis</name>
    <dbReference type="NCBI Taxonomy" id="386913"/>
    <lineage>
        <taxon>Bacteria</taxon>
        <taxon>Bacillati</taxon>
        <taxon>Actinomycetota</taxon>
        <taxon>Actinomycetes</taxon>
        <taxon>Mycobacteriales</taxon>
        <taxon>Mycobacteriaceae</taxon>
        <taxon>Mycolicibacter</taxon>
    </lineage>
</organism>
<evidence type="ECO:0008006" key="12">
    <source>
        <dbReference type="Google" id="ProtNLM"/>
    </source>
</evidence>
<dbReference type="InterPro" id="IPR036291">
    <property type="entry name" value="NAD(P)-bd_dom_sf"/>
</dbReference>
<dbReference type="Gene3D" id="3.30.70.250">
    <property type="entry name" value="Malonyl-CoA ACP transacylase, ACP-binding"/>
    <property type="match status" value="1"/>
</dbReference>
<dbReference type="InterPro" id="IPR049900">
    <property type="entry name" value="PKS_mFAS_DH"/>
</dbReference>
<feature type="domain" description="Ketosynthase family 3 (KS3)" evidence="8">
    <location>
        <begin position="46"/>
        <end position="474"/>
    </location>
</feature>
<dbReference type="InterPro" id="IPR014030">
    <property type="entry name" value="Ketoacyl_synth_N"/>
</dbReference>
<dbReference type="PANTHER" id="PTHR43775:SF37">
    <property type="entry name" value="SI:DKEY-61P9.11"/>
    <property type="match status" value="1"/>
</dbReference>
<keyword evidence="4" id="KW-0521">NADP</keyword>
<dbReference type="InterPro" id="IPR020841">
    <property type="entry name" value="PKS_Beta-ketoAc_synthase_dom"/>
</dbReference>
<dbReference type="GO" id="GO:0031177">
    <property type="term" value="F:phosphopantetheine binding"/>
    <property type="evidence" value="ECO:0007669"/>
    <property type="project" value="InterPro"/>
</dbReference>
<dbReference type="Gene3D" id="3.10.129.120">
    <property type="match status" value="1"/>
</dbReference>
<dbReference type="InterPro" id="IPR036736">
    <property type="entry name" value="ACP-like_sf"/>
</dbReference>
<dbReference type="SMART" id="SM00826">
    <property type="entry name" value="PKS_DH"/>
    <property type="match status" value="1"/>
</dbReference>
<dbReference type="SMART" id="SM00825">
    <property type="entry name" value="PKS_KS"/>
    <property type="match status" value="1"/>
</dbReference>
<dbReference type="Pfam" id="PF21089">
    <property type="entry name" value="PKS_DH_N"/>
    <property type="match status" value="1"/>
</dbReference>
<dbReference type="InterPro" id="IPR014043">
    <property type="entry name" value="Acyl_transferase_dom"/>
</dbReference>
<dbReference type="GO" id="GO:0005886">
    <property type="term" value="C:plasma membrane"/>
    <property type="evidence" value="ECO:0007669"/>
    <property type="project" value="TreeGrafter"/>
</dbReference>
<dbReference type="Gene3D" id="1.10.1200.10">
    <property type="entry name" value="ACP-like"/>
    <property type="match status" value="1"/>
</dbReference>
<dbReference type="Pfam" id="PF16197">
    <property type="entry name" value="KAsynt_C_assoc"/>
    <property type="match status" value="1"/>
</dbReference>
<accession>A0A7I9XHC9</accession>
<evidence type="ECO:0000256" key="4">
    <source>
        <dbReference type="ARBA" id="ARBA00022857"/>
    </source>
</evidence>
<dbReference type="GO" id="GO:0006633">
    <property type="term" value="P:fatty acid biosynthetic process"/>
    <property type="evidence" value="ECO:0007669"/>
    <property type="project" value="InterPro"/>
</dbReference>
<dbReference type="PROSITE" id="PS00606">
    <property type="entry name" value="KS3_1"/>
    <property type="match status" value="1"/>
</dbReference>
<keyword evidence="11" id="KW-1185">Reference proteome</keyword>
<dbReference type="Gene3D" id="3.40.50.720">
    <property type="entry name" value="NAD(P)-binding Rossmann-like Domain"/>
    <property type="match status" value="1"/>
</dbReference>
<evidence type="ECO:0000259" key="7">
    <source>
        <dbReference type="PROSITE" id="PS50075"/>
    </source>
</evidence>
<dbReference type="InterPro" id="IPR016039">
    <property type="entry name" value="Thiolase-like"/>
</dbReference>
<dbReference type="InterPro" id="IPR014031">
    <property type="entry name" value="Ketoacyl_synth_C"/>
</dbReference>
<dbReference type="InterPro" id="IPR049551">
    <property type="entry name" value="PKS_DH_C"/>
</dbReference>
<dbReference type="InterPro" id="IPR013968">
    <property type="entry name" value="PKS_KR"/>
</dbReference>
<keyword evidence="5" id="KW-0511">Multifunctional enzyme</keyword>
<dbReference type="Pfam" id="PF14765">
    <property type="entry name" value="PS-DH"/>
    <property type="match status" value="1"/>
</dbReference>
<dbReference type="SUPFAM" id="SSF47336">
    <property type="entry name" value="ACP-like"/>
    <property type="match status" value="1"/>
</dbReference>
<evidence type="ECO:0000256" key="1">
    <source>
        <dbReference type="ARBA" id="ARBA00022450"/>
    </source>
</evidence>
<dbReference type="InterPro" id="IPR049552">
    <property type="entry name" value="PKS_DH_N"/>
</dbReference>
<dbReference type="PANTHER" id="PTHR43775">
    <property type="entry name" value="FATTY ACID SYNTHASE"/>
    <property type="match status" value="1"/>
</dbReference>
<evidence type="ECO:0000313" key="11">
    <source>
        <dbReference type="Proteomes" id="UP000465263"/>
    </source>
</evidence>
<dbReference type="InterPro" id="IPR050091">
    <property type="entry name" value="PKS_NRPS_Biosynth_Enz"/>
</dbReference>
<evidence type="ECO:0000256" key="3">
    <source>
        <dbReference type="ARBA" id="ARBA00022679"/>
    </source>
</evidence>
<dbReference type="Gene3D" id="3.40.47.10">
    <property type="match status" value="1"/>
</dbReference>
<dbReference type="Pfam" id="PF02801">
    <property type="entry name" value="Ketoacyl-synt_C"/>
    <property type="match status" value="1"/>
</dbReference>
<comment type="caution">
    <text evidence="10">The sequence shown here is derived from an EMBL/GenBank/DDBJ whole genome shotgun (WGS) entry which is preliminary data.</text>
</comment>
<feature type="domain" description="PKS/mFAS DH" evidence="9">
    <location>
        <begin position="926"/>
        <end position="1262"/>
    </location>
</feature>
<dbReference type="GO" id="GO:0004312">
    <property type="term" value="F:fatty acid synthase activity"/>
    <property type="evidence" value="ECO:0007669"/>
    <property type="project" value="TreeGrafter"/>
</dbReference>
<dbReference type="CDD" id="cd00833">
    <property type="entry name" value="PKS"/>
    <property type="match status" value="1"/>
</dbReference>
<dbReference type="PROSITE" id="PS52004">
    <property type="entry name" value="KS3_2"/>
    <property type="match status" value="1"/>
</dbReference>
<dbReference type="SUPFAM" id="SSF55048">
    <property type="entry name" value="Probable ACP-binding domain of malonyl-CoA ACP transacylase"/>
    <property type="match status" value="1"/>
</dbReference>
<dbReference type="GO" id="GO:0005737">
    <property type="term" value="C:cytoplasm"/>
    <property type="evidence" value="ECO:0007669"/>
    <property type="project" value="TreeGrafter"/>
</dbReference>
<evidence type="ECO:0000259" key="8">
    <source>
        <dbReference type="PROSITE" id="PS52004"/>
    </source>
</evidence>
<dbReference type="SMART" id="SM01294">
    <property type="entry name" value="PKS_PP_betabranch"/>
    <property type="match status" value="1"/>
</dbReference>
<dbReference type="InterPro" id="IPR057326">
    <property type="entry name" value="KR_dom"/>
</dbReference>
<dbReference type="Pfam" id="PF00550">
    <property type="entry name" value="PP-binding"/>
    <property type="match status" value="1"/>
</dbReference>
<dbReference type="Pfam" id="PF00109">
    <property type="entry name" value="ketoacyl-synt"/>
    <property type="match status" value="1"/>
</dbReference>
<sequence length="1807" mass="187446">MSETGSASAGRAESAGGSDRRSIVAEALRKIDDLTARLAVAEAGDTEPIAVVGMGCRLPGGADGPTGFWQLLREGGSGIVPVPADRWDAEEFYSADHTTPGTICCREGGFLSSWQPAEFDAEFFGISPREADAMDPQQRLLMEVAWEALEHAGITKEAIRGTKTGIFVGMTTSDYSLRLAQEFGPRDADPYLSFGNGPNFIAGRLSYFLGVHGPAMMLDTACSSSLVTIHLACASLRRRESDAALAAGVNLILSPFHSVSTSRWGMLAPDGQCKTFDAGADGYVRSEGAGVVVLKRLSDAQRDGDRVLAVVRGSAVNQDGPSSGQTVPSGPAQQKVVRAALAASRLGPGDIDYVEAHGTGTALGDPIELDALAAVFGERGAAAPLVLGSVKTNLGHLESAAGVAGFIKTVLSVQHGFIPRHLNFSELTPNAGVGASEFQVAAEAMEWPAVSRPRRAGVSSFGVSGTNAHVVVEQAPVSAAVESVEPVVSTLVVSGKSPARIAATAGVLAQWMQTAGAEVPLSDVAKTLRDNRSRFKYTAAVCARDHAAAVAGLRALAAGESAAGVTEPRFRPAGTRPVFVFSGQGSHWVGMGRRLLADEPVFAAAVDELEPVFAREVGFSLREVLAQGREISGDAQVQPVIMGLQLALAALWRSYGVTPDAVIGHSMGEVSAAVVAGALTPEQGLKLIAVRSVLMARQAGAGAVALLELDAAATRELLAGYAGVEVAGFLSPRQTVVAGSPADVDAVIAAVAGRERFARRVNMEVASHTAFMDPILGELRAALVDLVPSVPQIRFISTVVDPAGPAPVLDADYWVANVRQPALVSQAITAAARDHGTFIEISPHPLLTHSIIETVEAAAAEPATVTSTLRRGDDETLSFHLHLAELGFGGAGSKTGGFAELPPAPWQHTHHWIYGPVGGGQPTDIHPLLGAHVEMLTGRDHIWQTELRPELLPWPVEQIQGQTVLPAAALIEMALAAGSQALGRPVESIAVTGLEIEQPLVLDGGVQVTTQLSGVDAQPRLEIHARAAGEAWSRYAVADITPAPAEPVADAPSGQGVLTVPEGATTHPAYQLHPALLDAALHELAASIPAPESDAGYAPTAVAAVRVLGRMGRQLRCHTELTSRDDTAAVCRIVLTDDSGAVLAELAGVELRPVDPRSLRVPLEQKLFVTEWIEAAAPEPTGAPAGSWLLLTEPDAAGDGDGGTKRLASAFAARLAGPDRKVITAPFADQPALTEAVAQAGADPAHPPAGIVVVLAQHGADIADPQALARARDLIWTASTAARAAVQGWSGANGARLWLVSRGGLAVGAGEPGDPAVGALKGVVRTWRFPGELARVLADEPDLAATLVDLDAADDVDAVAGMLLAELQAPLRDDIIGWRAGQRYTERLTRASLGEAAQASDAGHAKVRADGSYLLTGGLGGLGTVVARWLVSRGAGRIVLNGRSEPSEQQRAVLDELAAGAEVAYVAGDISSPGVAQRLVAAAEETGRPLRGVVHAAGVLGDGLVTAVTPESLEGTWSAKALGGALLHAATADRPLDWWVGFSSMAALLGLPGQLGYATSNAWLDALMTWRRASGLAATAVNWGQWSDVGIGRSMSLSVLDPISPAEGVEALDAVLDAESLGPRVGVGRLRIDRAVATSPEFRDLTFFEDLVGDASTVGAGEGSGSAADRGDAGAPDWAQIPADKRHDELVVRLRAILARELRTSAAAVDVDQPFPEMGLDSMIAMTVLKETQQLVGVDLSASMLWNHPSISALATHLVGLLASRYAPQDEAAQDDGHLTFDSSGGVLDELFDQVESASTGSESGSF</sequence>
<name>A0A7I9XHC9_9MYCO</name>
<dbReference type="InterPro" id="IPR020807">
    <property type="entry name" value="PKS_DH"/>
</dbReference>
<feature type="region of interest" description="N-terminal hotdog fold" evidence="6">
    <location>
        <begin position="926"/>
        <end position="1065"/>
    </location>
</feature>
<evidence type="ECO:0000256" key="6">
    <source>
        <dbReference type="PROSITE-ProRule" id="PRU01363"/>
    </source>
</evidence>
<keyword evidence="3" id="KW-0808">Transferase</keyword>
<dbReference type="InterPro" id="IPR016036">
    <property type="entry name" value="Malonyl_transacylase_ACP-bd"/>
</dbReference>
<dbReference type="Pfam" id="PF08659">
    <property type="entry name" value="KR"/>
    <property type="match status" value="1"/>
</dbReference>
<dbReference type="RefSeq" id="WP_163705323.1">
    <property type="nucleotide sequence ID" value="NZ_BLKV01000001.1"/>
</dbReference>
<dbReference type="EMBL" id="BLKV01000001">
    <property type="protein sequence ID" value="GFG69354.1"/>
    <property type="molecule type" value="Genomic_DNA"/>
</dbReference>
<feature type="domain" description="Carrier" evidence="7">
    <location>
        <begin position="1688"/>
        <end position="1762"/>
    </location>
</feature>
<dbReference type="PROSITE" id="PS50075">
    <property type="entry name" value="CARRIER"/>
    <property type="match status" value="1"/>
</dbReference>
<dbReference type="InterPro" id="IPR032821">
    <property type="entry name" value="PKS_assoc"/>
</dbReference>
<dbReference type="SMART" id="SM00827">
    <property type="entry name" value="PKS_AT"/>
    <property type="match status" value="1"/>
</dbReference>
<dbReference type="SMART" id="SM00823">
    <property type="entry name" value="PKS_PP"/>
    <property type="match status" value="1"/>
</dbReference>
<dbReference type="InterPro" id="IPR016035">
    <property type="entry name" value="Acyl_Trfase/lysoPLipase"/>
</dbReference>
<dbReference type="Pfam" id="PF00698">
    <property type="entry name" value="Acyl_transf_1"/>
    <property type="match status" value="1"/>
</dbReference>
<dbReference type="SUPFAM" id="SSF52151">
    <property type="entry name" value="FabD/lysophospholipase-like"/>
    <property type="match status" value="1"/>
</dbReference>
<evidence type="ECO:0000256" key="2">
    <source>
        <dbReference type="ARBA" id="ARBA00022553"/>
    </source>
</evidence>
<dbReference type="GO" id="GO:0071770">
    <property type="term" value="P:DIM/DIP cell wall layer assembly"/>
    <property type="evidence" value="ECO:0007669"/>
    <property type="project" value="TreeGrafter"/>
</dbReference>
<reference evidence="10 11" key="1">
    <citation type="journal article" date="2019" name="Emerg. Microbes Infect.">
        <title>Comprehensive subspecies identification of 175 nontuberculous mycobacteria species based on 7547 genomic profiles.</title>
        <authorList>
            <person name="Matsumoto Y."/>
            <person name="Kinjo T."/>
            <person name="Motooka D."/>
            <person name="Nabeya D."/>
            <person name="Jung N."/>
            <person name="Uechi K."/>
            <person name="Horii T."/>
            <person name="Iida T."/>
            <person name="Fujita J."/>
            <person name="Nakamura S."/>
        </authorList>
    </citation>
    <scope>NUCLEOTIDE SEQUENCE [LARGE SCALE GENOMIC DNA]</scope>
    <source>
        <strain evidence="10 11">JCM 16017</strain>
    </source>
</reference>
<proteinExistence type="predicted"/>
<dbReference type="InterPro" id="IPR009081">
    <property type="entry name" value="PP-bd_ACP"/>
</dbReference>
<keyword evidence="2" id="KW-0597">Phosphoprotein</keyword>
<dbReference type="PROSITE" id="PS52019">
    <property type="entry name" value="PKS_MFAS_DH"/>
    <property type="match status" value="1"/>
</dbReference>
<dbReference type="InterPro" id="IPR018201">
    <property type="entry name" value="Ketoacyl_synth_AS"/>
</dbReference>
<dbReference type="SUPFAM" id="SSF51735">
    <property type="entry name" value="NAD(P)-binding Rossmann-fold domains"/>
    <property type="match status" value="2"/>
</dbReference>
<evidence type="ECO:0000259" key="9">
    <source>
        <dbReference type="PROSITE" id="PS52019"/>
    </source>
</evidence>
<dbReference type="FunFam" id="3.40.47.10:FF:000019">
    <property type="entry name" value="Polyketide synthase type I"/>
    <property type="match status" value="1"/>
</dbReference>
<protein>
    <recommendedName>
        <fullName evidence="12">Phthiocerol synthesis polyketide synthase type I PpsD</fullName>
    </recommendedName>
</protein>
<dbReference type="Proteomes" id="UP000465263">
    <property type="component" value="Unassembled WGS sequence"/>
</dbReference>
<gene>
    <name evidence="10" type="ORF">MSEN_10740</name>
</gene>
<keyword evidence="1" id="KW-0596">Phosphopantetheine</keyword>
<dbReference type="GO" id="GO:0004315">
    <property type="term" value="F:3-oxoacyl-[acyl-carrier-protein] synthase activity"/>
    <property type="evidence" value="ECO:0007669"/>
    <property type="project" value="InterPro"/>
</dbReference>
<feature type="region of interest" description="C-terminal hotdog fold" evidence="6">
    <location>
        <begin position="1088"/>
        <end position="1262"/>
    </location>
</feature>
<dbReference type="Gene3D" id="3.40.366.10">
    <property type="entry name" value="Malonyl-Coenzyme A Acyl Carrier Protein, domain 2"/>
    <property type="match status" value="1"/>
</dbReference>
<dbReference type="InterPro" id="IPR042104">
    <property type="entry name" value="PKS_dehydratase_sf"/>
</dbReference>
<evidence type="ECO:0000256" key="5">
    <source>
        <dbReference type="ARBA" id="ARBA00023268"/>
    </source>
</evidence>
<evidence type="ECO:0000313" key="10">
    <source>
        <dbReference type="EMBL" id="GFG69354.1"/>
    </source>
</evidence>
<dbReference type="InterPro" id="IPR020806">
    <property type="entry name" value="PKS_PP-bd"/>
</dbReference>
<comment type="caution">
    <text evidence="6">Lacks conserved residue(s) required for the propagation of feature annotation.</text>
</comment>
<dbReference type="InterPro" id="IPR001227">
    <property type="entry name" value="Ac_transferase_dom_sf"/>
</dbReference>